<dbReference type="RefSeq" id="WP_073993924.1">
    <property type="nucleotide sequence ID" value="NZ_FQYT01000016.1"/>
</dbReference>
<dbReference type="InterPro" id="IPR021725">
    <property type="entry name" value="Cdd1"/>
</dbReference>
<dbReference type="SUPFAM" id="SSF56672">
    <property type="entry name" value="DNA/RNA polymerases"/>
    <property type="match status" value="1"/>
</dbReference>
<dbReference type="InterPro" id="IPR043502">
    <property type="entry name" value="DNA/RNA_pol_sf"/>
</dbReference>
<reference evidence="1 2" key="1">
    <citation type="submission" date="2016-11" db="EMBL/GenBank/DDBJ databases">
        <authorList>
            <person name="Jaros S."/>
            <person name="Januszkiewicz K."/>
            <person name="Wedrychowicz H."/>
        </authorList>
    </citation>
    <scope>NUCLEOTIDE SEQUENCE [LARGE SCALE GENOMIC DNA]</scope>
    <source>
        <strain evidence="1 2">DSM 15970</strain>
    </source>
</reference>
<accession>A0A1M6HWJ7</accession>
<dbReference type="Pfam" id="PF11731">
    <property type="entry name" value="Cdd1"/>
    <property type="match status" value="1"/>
</dbReference>
<dbReference type="STRING" id="1122934.SAMN02745691_01629"/>
<protein>
    <submittedName>
        <fullName evidence="1">Pathogenicity locus</fullName>
    </submittedName>
</protein>
<keyword evidence="2" id="KW-1185">Reference proteome</keyword>
<dbReference type="EMBL" id="FQYT01000016">
    <property type="protein sequence ID" value="SHJ26599.1"/>
    <property type="molecule type" value="Genomic_DNA"/>
</dbReference>
<sequence>MNKELQRIPGVGKKIAEDLMLIGINSINDLRDKNPEELYERLCVTKGYKIDRCVLYVFRCAVYYADEEAHDPEKLKWWKWKDI</sequence>
<proteinExistence type="predicted"/>
<organism evidence="1 2">
    <name type="scientific">Parasporobacterium paucivorans DSM 15970</name>
    <dbReference type="NCBI Taxonomy" id="1122934"/>
    <lineage>
        <taxon>Bacteria</taxon>
        <taxon>Bacillati</taxon>
        <taxon>Bacillota</taxon>
        <taxon>Clostridia</taxon>
        <taxon>Lachnospirales</taxon>
        <taxon>Lachnospiraceae</taxon>
        <taxon>Parasporobacterium</taxon>
    </lineage>
</organism>
<name>A0A1M6HWJ7_9FIRM</name>
<evidence type="ECO:0000313" key="2">
    <source>
        <dbReference type="Proteomes" id="UP000184342"/>
    </source>
</evidence>
<dbReference type="AlphaFoldDB" id="A0A1M6HWJ7"/>
<gene>
    <name evidence="1" type="ORF">SAMN02745691_01629</name>
</gene>
<evidence type="ECO:0000313" key="1">
    <source>
        <dbReference type="EMBL" id="SHJ26599.1"/>
    </source>
</evidence>
<dbReference type="Gene3D" id="1.10.150.20">
    <property type="entry name" value="5' to 3' exonuclease, C-terminal subdomain"/>
    <property type="match status" value="1"/>
</dbReference>
<dbReference type="OrthoDB" id="9790407at2"/>
<dbReference type="Proteomes" id="UP000184342">
    <property type="component" value="Unassembled WGS sequence"/>
</dbReference>